<dbReference type="Pfam" id="PF13286">
    <property type="entry name" value="HD_assoc"/>
    <property type="match status" value="1"/>
</dbReference>
<dbReference type="AlphaFoldDB" id="A0A8B3FVG1"/>
<evidence type="ECO:0000259" key="3">
    <source>
        <dbReference type="PROSITE" id="PS51831"/>
    </source>
</evidence>
<evidence type="ECO:0000256" key="2">
    <source>
        <dbReference type="SAM" id="MobiDB-lite"/>
    </source>
</evidence>
<reference evidence="4 5" key="1">
    <citation type="submission" date="2018-10" db="EMBL/GenBank/DDBJ databases">
        <title>Propionibacterium australiense Genome Sequencing and Assembly.</title>
        <authorList>
            <person name="Bernier A.-M."/>
            <person name="Bernard K."/>
        </authorList>
    </citation>
    <scope>NUCLEOTIDE SEQUENCE [LARGE SCALE GENOMIC DNA]</scope>
    <source>
        <strain evidence="4 5">NML98A078</strain>
    </source>
</reference>
<dbReference type="Pfam" id="PF01966">
    <property type="entry name" value="HD"/>
    <property type="match status" value="1"/>
</dbReference>
<keyword evidence="1" id="KW-0378">Hydrolase</keyword>
<dbReference type="GO" id="GO:0008832">
    <property type="term" value="F:dGTPase activity"/>
    <property type="evidence" value="ECO:0007669"/>
    <property type="project" value="TreeGrafter"/>
</dbReference>
<dbReference type="InterPro" id="IPR006674">
    <property type="entry name" value="HD_domain"/>
</dbReference>
<name>A0A8B3FVG1_9ACTN</name>
<evidence type="ECO:0000256" key="1">
    <source>
        <dbReference type="ARBA" id="ARBA00022801"/>
    </source>
</evidence>
<dbReference type="OrthoDB" id="9803619at2"/>
<dbReference type="SMART" id="SM00471">
    <property type="entry name" value="HDc"/>
    <property type="match status" value="1"/>
</dbReference>
<dbReference type="Proteomes" id="UP000279336">
    <property type="component" value="Unassembled WGS sequence"/>
</dbReference>
<comment type="caution">
    <text evidence="4">The sequence shown here is derived from an EMBL/GenBank/DDBJ whole genome shotgun (WGS) entry which is preliminary data.</text>
</comment>
<feature type="domain" description="HD" evidence="3">
    <location>
        <begin position="131"/>
        <end position="237"/>
    </location>
</feature>
<dbReference type="EMBL" id="RCIW01000002">
    <property type="protein sequence ID" value="RLP12852.1"/>
    <property type="molecule type" value="Genomic_DNA"/>
</dbReference>
<organism evidence="4 5">
    <name type="scientific">Propionibacterium australiense</name>
    <dbReference type="NCBI Taxonomy" id="119981"/>
    <lineage>
        <taxon>Bacteria</taxon>
        <taxon>Bacillati</taxon>
        <taxon>Actinomycetota</taxon>
        <taxon>Actinomycetes</taxon>
        <taxon>Propionibacteriales</taxon>
        <taxon>Propionibacteriaceae</taxon>
        <taxon>Propionibacterium</taxon>
    </lineage>
</organism>
<dbReference type="SUPFAM" id="SSF109604">
    <property type="entry name" value="HD-domain/PDEase-like"/>
    <property type="match status" value="1"/>
</dbReference>
<sequence>MTSSSDSGQQDPDGHGLVVTARSRAWARTMSGHEHEVGGDGIVRPHRDSHLLIGRGEPVGRLAREELEARTLREGAARSHGAGNRLRAEEPDTERTCFERDHDRIVHSTSFRRLAGKTQVVVYPTDHQRTRLTHAIEVYQVATSIARGIGANVALTEAIALGHDCGHGPGGHASEEAFDAFLPEGFDHGPWGAEVALAGLNLCAETRDGIANHSWSRPAPFTVEGELVSWADRIAYCAHDLEDAIRAGIVDPCDVPGGVVDIIGLSLREQLAALIRAVIATTTRTGAVGMDARTAGALAALRRFNYERIYTRPESLAQSHAMIEVLQQLISYYLSHPADLPAEYCDHDNLTRSAVTYVAGMTDRFAFDCAERLLGWDPARLPRGVGHGA</sequence>
<protein>
    <submittedName>
        <fullName evidence="4">HD domain-containing protein</fullName>
    </submittedName>
</protein>
<evidence type="ECO:0000313" key="4">
    <source>
        <dbReference type="EMBL" id="RLP12852.1"/>
    </source>
</evidence>
<dbReference type="InterPro" id="IPR026875">
    <property type="entry name" value="PHydrolase_assoc_dom"/>
</dbReference>
<dbReference type="PANTHER" id="PTHR11373:SF43">
    <property type="entry name" value="DEOXYGUANOSINETRIPHOSPHATE TRIPHOSPHOHYDROLASE-LIKE PROTEIN"/>
    <property type="match status" value="1"/>
</dbReference>
<dbReference type="InterPro" id="IPR050135">
    <property type="entry name" value="dGTPase-like"/>
</dbReference>
<dbReference type="PANTHER" id="PTHR11373">
    <property type="entry name" value="DEOXYNUCLEOSIDE TRIPHOSPHATE TRIPHOSPHOHYDROLASE"/>
    <property type="match status" value="1"/>
</dbReference>
<dbReference type="InterPro" id="IPR003607">
    <property type="entry name" value="HD/PDEase_dom"/>
</dbReference>
<proteinExistence type="predicted"/>
<dbReference type="GO" id="GO:0006203">
    <property type="term" value="P:dGTP catabolic process"/>
    <property type="evidence" value="ECO:0007669"/>
    <property type="project" value="TreeGrafter"/>
</dbReference>
<evidence type="ECO:0000313" key="5">
    <source>
        <dbReference type="Proteomes" id="UP000279336"/>
    </source>
</evidence>
<accession>A0A8B3FVG1</accession>
<dbReference type="PROSITE" id="PS51831">
    <property type="entry name" value="HD"/>
    <property type="match status" value="1"/>
</dbReference>
<gene>
    <name evidence="4" type="ORF">D7U36_02285</name>
</gene>
<dbReference type="Gene3D" id="1.10.3210.10">
    <property type="entry name" value="Hypothetical protein af1432"/>
    <property type="match status" value="1"/>
</dbReference>
<dbReference type="CDD" id="cd00077">
    <property type="entry name" value="HDc"/>
    <property type="match status" value="1"/>
</dbReference>
<feature type="region of interest" description="Disordered" evidence="2">
    <location>
        <begin position="73"/>
        <end position="94"/>
    </location>
</feature>